<dbReference type="InterPro" id="IPR002347">
    <property type="entry name" value="SDR_fam"/>
</dbReference>
<dbReference type="PANTHER" id="PTHR24320:SF236">
    <property type="entry name" value="SHORT-CHAIN DEHYDROGENASE-RELATED"/>
    <property type="match status" value="1"/>
</dbReference>
<protein>
    <submittedName>
        <fullName evidence="4">Short-chain dehydrogenase protein</fullName>
    </submittedName>
</protein>
<evidence type="ECO:0000313" key="5">
    <source>
        <dbReference type="Proteomes" id="UP001174694"/>
    </source>
</evidence>
<organism evidence="4 5">
    <name type="scientific">Pleurostoma richardsiae</name>
    <dbReference type="NCBI Taxonomy" id="41990"/>
    <lineage>
        <taxon>Eukaryota</taxon>
        <taxon>Fungi</taxon>
        <taxon>Dikarya</taxon>
        <taxon>Ascomycota</taxon>
        <taxon>Pezizomycotina</taxon>
        <taxon>Sordariomycetes</taxon>
        <taxon>Sordariomycetidae</taxon>
        <taxon>Calosphaeriales</taxon>
        <taxon>Pleurostomataceae</taxon>
        <taxon>Pleurostoma</taxon>
    </lineage>
</organism>
<dbReference type="EMBL" id="JANBVO010000003">
    <property type="protein sequence ID" value="KAJ9155706.1"/>
    <property type="molecule type" value="Genomic_DNA"/>
</dbReference>
<dbReference type="Proteomes" id="UP001174694">
    <property type="component" value="Unassembled WGS sequence"/>
</dbReference>
<dbReference type="PANTHER" id="PTHR24320">
    <property type="entry name" value="RETINOL DEHYDROGENASE"/>
    <property type="match status" value="1"/>
</dbReference>
<keyword evidence="3" id="KW-0560">Oxidoreductase</keyword>
<dbReference type="AlphaFoldDB" id="A0AA38VP39"/>
<gene>
    <name evidence="4" type="ORF">NKR23_g1909</name>
</gene>
<keyword evidence="5" id="KW-1185">Reference proteome</keyword>
<dbReference type="GO" id="GO:0016491">
    <property type="term" value="F:oxidoreductase activity"/>
    <property type="evidence" value="ECO:0007669"/>
    <property type="project" value="UniProtKB-KW"/>
</dbReference>
<dbReference type="Gene3D" id="3.40.50.720">
    <property type="entry name" value="NAD(P)-binding Rossmann-like Domain"/>
    <property type="match status" value="1"/>
</dbReference>
<reference evidence="4" key="1">
    <citation type="submission" date="2022-07" db="EMBL/GenBank/DDBJ databases">
        <title>Fungi with potential for degradation of polypropylene.</title>
        <authorList>
            <person name="Gostincar C."/>
        </authorList>
    </citation>
    <scope>NUCLEOTIDE SEQUENCE</scope>
    <source>
        <strain evidence="4">EXF-13308</strain>
    </source>
</reference>
<evidence type="ECO:0000256" key="2">
    <source>
        <dbReference type="ARBA" id="ARBA00022857"/>
    </source>
</evidence>
<accession>A0AA38VP39</accession>
<keyword evidence="2" id="KW-0521">NADP</keyword>
<dbReference type="PRINTS" id="PR00081">
    <property type="entry name" value="GDHRDH"/>
</dbReference>
<evidence type="ECO:0000256" key="1">
    <source>
        <dbReference type="ARBA" id="ARBA00006484"/>
    </source>
</evidence>
<evidence type="ECO:0000313" key="4">
    <source>
        <dbReference type="EMBL" id="KAJ9155706.1"/>
    </source>
</evidence>
<comment type="caution">
    <text evidence="4">The sequence shown here is derived from an EMBL/GenBank/DDBJ whole genome shotgun (WGS) entry which is preliminary data.</text>
</comment>
<evidence type="ECO:0000256" key="3">
    <source>
        <dbReference type="ARBA" id="ARBA00023002"/>
    </source>
</evidence>
<sequence length="340" mass="36166">MGGLSLTQMYPPPPTFTEKQVPDLHGKVYLITGATSGIGEALAGILYSRNATVFLAARSPSKADATIASLRAAHPTSAGALAPVACDLADLASVRAAAAAFLSHPANPGGALHALFHNAGLLVPPRGSATAQGLEVQMGVHCVGPQLLTRLLEGALRGTAKREGEEGWTGGVRVVWVSSLGSTLAPPEGGVDVDNLDYHRDESQLAKYNISKAGEVFLAGVWAERLKDDGIVSVVLDPGNLKTNLQSNFGNEVSRIGSKILNLFLHPPIKGAYTILFAGLSPEVTVEKACDHSLWVYPWGRLYKYPRKDIVAGFKPESEGGTGKAMKFWDWCEKQIQEYL</sequence>
<proteinExistence type="inferred from homology"/>
<dbReference type="InterPro" id="IPR036291">
    <property type="entry name" value="NAD(P)-bd_dom_sf"/>
</dbReference>
<comment type="similarity">
    <text evidence="1">Belongs to the short-chain dehydrogenases/reductases (SDR) family.</text>
</comment>
<name>A0AA38VP39_9PEZI</name>
<dbReference type="SUPFAM" id="SSF51735">
    <property type="entry name" value="NAD(P)-binding Rossmann-fold domains"/>
    <property type="match status" value="1"/>
</dbReference>
<dbReference type="Pfam" id="PF00106">
    <property type="entry name" value="adh_short"/>
    <property type="match status" value="1"/>
</dbReference>